<sequence length="289" mass="32118">MEMEVKQAVTKKLAPMGKLTSAGHPQVQADDHNNDQHVVPVPRKTTGFKSLKEQINVVKVQHQLKATKQDTLPQIHQIQKWNDPFADPPQLDAIPTEVFADNVDNEDECMHTIGKDKKGENVRSIVTVSPVSVGSNIEGHKKNEKTIISSACMQVKHEPLPLQKKVKVEDTKFTIPTSPLDVMFSTSDASTLPTTLLCDADGYIIESIKKKYTIKDLPVHSNDSRWFCGLVGMVTLWGGAQPNVWVIPEESLVVTMQAVWNTVFSHVKYWVTADGLVMAIKPISKHLAL</sequence>
<protein>
    <submittedName>
        <fullName evidence="1">Uncharacterized protein</fullName>
    </submittedName>
</protein>
<dbReference type="AlphaFoldDB" id="A0A0C9Z507"/>
<name>A0A0C9Z507_9AGAM</name>
<reference evidence="2" key="2">
    <citation type="submission" date="2015-01" db="EMBL/GenBank/DDBJ databases">
        <title>Evolutionary Origins and Diversification of the Mycorrhizal Mutualists.</title>
        <authorList>
            <consortium name="DOE Joint Genome Institute"/>
            <consortium name="Mycorrhizal Genomics Consortium"/>
            <person name="Kohler A."/>
            <person name="Kuo A."/>
            <person name="Nagy L.G."/>
            <person name="Floudas D."/>
            <person name="Copeland A."/>
            <person name="Barry K.W."/>
            <person name="Cichocki N."/>
            <person name="Veneault-Fourrey C."/>
            <person name="LaButti K."/>
            <person name="Lindquist E.A."/>
            <person name="Lipzen A."/>
            <person name="Lundell T."/>
            <person name="Morin E."/>
            <person name="Murat C."/>
            <person name="Riley R."/>
            <person name="Ohm R."/>
            <person name="Sun H."/>
            <person name="Tunlid A."/>
            <person name="Henrissat B."/>
            <person name="Grigoriev I.V."/>
            <person name="Hibbett D.S."/>
            <person name="Martin F."/>
        </authorList>
    </citation>
    <scope>NUCLEOTIDE SEQUENCE [LARGE SCALE GENOMIC DNA]</scope>
    <source>
        <strain evidence="2">441</strain>
    </source>
</reference>
<dbReference type="HOGENOM" id="CLU_963506_0_0_1"/>
<gene>
    <name evidence="1" type="ORF">PISMIDRAFT_23208</name>
</gene>
<evidence type="ECO:0000313" key="1">
    <source>
        <dbReference type="EMBL" id="KIK24211.1"/>
    </source>
</evidence>
<evidence type="ECO:0000313" key="2">
    <source>
        <dbReference type="Proteomes" id="UP000054018"/>
    </source>
</evidence>
<dbReference type="Proteomes" id="UP000054018">
    <property type="component" value="Unassembled WGS sequence"/>
</dbReference>
<keyword evidence="2" id="KW-1185">Reference proteome</keyword>
<proteinExistence type="predicted"/>
<dbReference type="EMBL" id="KN833718">
    <property type="protein sequence ID" value="KIK24211.1"/>
    <property type="molecule type" value="Genomic_DNA"/>
</dbReference>
<organism evidence="1 2">
    <name type="scientific">Pisolithus microcarpus 441</name>
    <dbReference type="NCBI Taxonomy" id="765257"/>
    <lineage>
        <taxon>Eukaryota</taxon>
        <taxon>Fungi</taxon>
        <taxon>Dikarya</taxon>
        <taxon>Basidiomycota</taxon>
        <taxon>Agaricomycotina</taxon>
        <taxon>Agaricomycetes</taxon>
        <taxon>Agaricomycetidae</taxon>
        <taxon>Boletales</taxon>
        <taxon>Sclerodermatineae</taxon>
        <taxon>Pisolithaceae</taxon>
        <taxon>Pisolithus</taxon>
    </lineage>
</organism>
<reference evidence="1 2" key="1">
    <citation type="submission" date="2014-04" db="EMBL/GenBank/DDBJ databases">
        <authorList>
            <consortium name="DOE Joint Genome Institute"/>
            <person name="Kuo A."/>
            <person name="Kohler A."/>
            <person name="Costa M.D."/>
            <person name="Nagy L.G."/>
            <person name="Floudas D."/>
            <person name="Copeland A."/>
            <person name="Barry K.W."/>
            <person name="Cichocki N."/>
            <person name="Veneault-Fourrey C."/>
            <person name="LaButti K."/>
            <person name="Lindquist E.A."/>
            <person name="Lipzen A."/>
            <person name="Lundell T."/>
            <person name="Morin E."/>
            <person name="Murat C."/>
            <person name="Sun H."/>
            <person name="Tunlid A."/>
            <person name="Henrissat B."/>
            <person name="Grigoriev I.V."/>
            <person name="Hibbett D.S."/>
            <person name="Martin F."/>
            <person name="Nordberg H.P."/>
            <person name="Cantor M.N."/>
            <person name="Hua S.X."/>
        </authorList>
    </citation>
    <scope>NUCLEOTIDE SEQUENCE [LARGE SCALE GENOMIC DNA]</scope>
    <source>
        <strain evidence="1 2">441</strain>
    </source>
</reference>
<accession>A0A0C9Z507</accession>